<comment type="similarity">
    <text evidence="1">Belongs to the asp23 family.</text>
</comment>
<evidence type="ECO:0000313" key="2">
    <source>
        <dbReference type="EMBL" id="MCP2164542.1"/>
    </source>
</evidence>
<reference evidence="2" key="1">
    <citation type="submission" date="2022-06" db="EMBL/GenBank/DDBJ databases">
        <title>Genomic Encyclopedia of Archaeal and Bacterial Type Strains, Phase II (KMG-II): from individual species to whole genera.</title>
        <authorList>
            <person name="Goeker M."/>
        </authorList>
    </citation>
    <scope>NUCLEOTIDE SEQUENCE</scope>
    <source>
        <strain evidence="2">DSM 43935</strain>
    </source>
</reference>
<dbReference type="EMBL" id="JAMTCK010000003">
    <property type="protein sequence ID" value="MCP2164542.1"/>
    <property type="molecule type" value="Genomic_DNA"/>
</dbReference>
<evidence type="ECO:0000256" key="1">
    <source>
        <dbReference type="ARBA" id="ARBA00005721"/>
    </source>
</evidence>
<organism evidence="2 3">
    <name type="scientific">Goodfellowiella coeruleoviolacea</name>
    <dbReference type="NCBI Taxonomy" id="334858"/>
    <lineage>
        <taxon>Bacteria</taxon>
        <taxon>Bacillati</taxon>
        <taxon>Actinomycetota</taxon>
        <taxon>Actinomycetes</taxon>
        <taxon>Pseudonocardiales</taxon>
        <taxon>Pseudonocardiaceae</taxon>
        <taxon>Goodfellowiella</taxon>
    </lineage>
</organism>
<accession>A0AAE3KF38</accession>
<keyword evidence="3" id="KW-1185">Reference proteome</keyword>
<protein>
    <submittedName>
        <fullName evidence="2">Conserved protein YloU, alkaline shock protein (Asp23) family</fullName>
    </submittedName>
</protein>
<dbReference type="InterPro" id="IPR005531">
    <property type="entry name" value="Asp23"/>
</dbReference>
<dbReference type="RefSeq" id="WP_253768301.1">
    <property type="nucleotide sequence ID" value="NZ_JAMTCK010000003.1"/>
</dbReference>
<gene>
    <name evidence="2" type="ORF">LX83_001382</name>
</gene>
<proteinExistence type="inferred from homology"/>
<name>A0AAE3KF38_9PSEU</name>
<dbReference type="AlphaFoldDB" id="A0AAE3KF38"/>
<comment type="caution">
    <text evidence="2">The sequence shown here is derived from an EMBL/GenBank/DDBJ whole genome shotgun (WGS) entry which is preliminary data.</text>
</comment>
<dbReference type="Pfam" id="PF03780">
    <property type="entry name" value="Asp23"/>
    <property type="match status" value="1"/>
</dbReference>
<sequence length="149" mass="15319">MTLPSAHRTALITTATVEVGEGVLVDTRAVARLAAIAAREVRGVLGLAPSPGGLVTSAGRRLREPTAGRGAGEPADGVRVALAQPGSVVVDVALSVGGRPARDVATDVARHIRQTLERQLGVRTRSVRVNVVDIALSPVRGVPLSDTGW</sequence>
<evidence type="ECO:0000313" key="3">
    <source>
        <dbReference type="Proteomes" id="UP001206128"/>
    </source>
</evidence>
<dbReference type="Proteomes" id="UP001206128">
    <property type="component" value="Unassembled WGS sequence"/>
</dbReference>